<dbReference type="Proteomes" id="UP001163603">
    <property type="component" value="Chromosome 2"/>
</dbReference>
<proteinExistence type="predicted"/>
<dbReference type="EMBL" id="CM047737">
    <property type="protein sequence ID" value="KAJ0048073.1"/>
    <property type="molecule type" value="Genomic_DNA"/>
</dbReference>
<reference evidence="2" key="1">
    <citation type="journal article" date="2023" name="G3 (Bethesda)">
        <title>Genome assembly and association tests identify interacting loci associated with vigor, precocity, and sex in interspecific pistachio rootstocks.</title>
        <authorList>
            <person name="Palmer W."/>
            <person name="Jacygrad E."/>
            <person name="Sagayaradj S."/>
            <person name="Cavanaugh K."/>
            <person name="Han R."/>
            <person name="Bertier L."/>
            <person name="Beede B."/>
            <person name="Kafkas S."/>
            <person name="Golino D."/>
            <person name="Preece J."/>
            <person name="Michelmore R."/>
        </authorList>
    </citation>
    <scope>NUCLEOTIDE SEQUENCE [LARGE SCALE GENOMIC DNA]</scope>
</reference>
<evidence type="ECO:0000313" key="1">
    <source>
        <dbReference type="EMBL" id="KAJ0048073.1"/>
    </source>
</evidence>
<keyword evidence="2" id="KW-1185">Reference proteome</keyword>
<name>A0ACC0ZA67_9ROSI</name>
<sequence>MASKAIVNLSLVFRIFALLLSVGCIVVLVTDTVKFTDGSKTTFEDVMTYKYVPCQRAIGGAYSLWQLPCAIYYAFTQKRLIDFYGDKYLFFFQMVGFVLASGVGAVFAVTYELKSFVNDFVETLLSLGFEDTIGFKSGTDKFLNRIYIAAGLLLGAFVCMALPSVLSSINRTTSSGFFR</sequence>
<comment type="caution">
    <text evidence="1">The sequence shown here is derived from an EMBL/GenBank/DDBJ whole genome shotgun (WGS) entry which is preliminary data.</text>
</comment>
<accession>A0ACC0ZA67</accession>
<protein>
    <submittedName>
        <fullName evidence="1">Uncharacterized protein</fullName>
    </submittedName>
</protein>
<gene>
    <name evidence="1" type="ORF">Pint_16840</name>
</gene>
<evidence type="ECO:0000313" key="2">
    <source>
        <dbReference type="Proteomes" id="UP001163603"/>
    </source>
</evidence>
<organism evidence="1 2">
    <name type="scientific">Pistacia integerrima</name>
    <dbReference type="NCBI Taxonomy" id="434235"/>
    <lineage>
        <taxon>Eukaryota</taxon>
        <taxon>Viridiplantae</taxon>
        <taxon>Streptophyta</taxon>
        <taxon>Embryophyta</taxon>
        <taxon>Tracheophyta</taxon>
        <taxon>Spermatophyta</taxon>
        <taxon>Magnoliopsida</taxon>
        <taxon>eudicotyledons</taxon>
        <taxon>Gunneridae</taxon>
        <taxon>Pentapetalae</taxon>
        <taxon>rosids</taxon>
        <taxon>malvids</taxon>
        <taxon>Sapindales</taxon>
        <taxon>Anacardiaceae</taxon>
        <taxon>Pistacia</taxon>
    </lineage>
</organism>